<evidence type="ECO:0000256" key="1">
    <source>
        <dbReference type="ARBA" id="ARBA00004651"/>
    </source>
</evidence>
<comment type="activity regulation">
    <text evidence="10">Na(+) is not transported, but it plays an essential structural role and its presence is essential for fluoride channel function.</text>
</comment>
<dbReference type="RefSeq" id="WP_155670474.1">
    <property type="nucleotide sequence ID" value="NZ_WOCA01000016.1"/>
</dbReference>
<feature type="binding site" evidence="10">
    <location>
        <position position="79"/>
    </location>
    <ligand>
        <name>Na(+)</name>
        <dbReference type="ChEBI" id="CHEBI:29101"/>
        <note>structural</note>
    </ligand>
</feature>
<comment type="caution">
    <text evidence="11">The sequence shown here is derived from an EMBL/GenBank/DDBJ whole genome shotgun (WGS) entry which is preliminary data.</text>
</comment>
<evidence type="ECO:0000256" key="8">
    <source>
        <dbReference type="ARBA" id="ARBA00035585"/>
    </source>
</evidence>
<dbReference type="InterPro" id="IPR003691">
    <property type="entry name" value="FluC"/>
</dbReference>
<feature type="transmembrane region" description="Helical" evidence="10">
    <location>
        <begin position="99"/>
        <end position="121"/>
    </location>
</feature>
<evidence type="ECO:0000256" key="9">
    <source>
        <dbReference type="ARBA" id="ARBA00049940"/>
    </source>
</evidence>
<evidence type="ECO:0000313" key="11">
    <source>
        <dbReference type="EMBL" id="MUK89975.1"/>
    </source>
</evidence>
<comment type="similarity">
    <text evidence="7 10">Belongs to the fluoride channel Fluc/FEX (TC 1.A.43) family.</text>
</comment>
<dbReference type="GO" id="GO:0046872">
    <property type="term" value="F:metal ion binding"/>
    <property type="evidence" value="ECO:0007669"/>
    <property type="project" value="UniProtKB-KW"/>
</dbReference>
<keyword evidence="12" id="KW-1185">Reference proteome</keyword>
<reference evidence="11 12" key="1">
    <citation type="submission" date="2019-11" db="EMBL/GenBank/DDBJ databases">
        <authorList>
            <person name="Li X."/>
        </authorList>
    </citation>
    <scope>NUCLEOTIDE SEQUENCE [LARGE SCALE GENOMIC DNA]</scope>
    <source>
        <strain evidence="11 12">L9</strain>
    </source>
</reference>
<evidence type="ECO:0000313" key="12">
    <source>
        <dbReference type="Proteomes" id="UP000469125"/>
    </source>
</evidence>
<keyword evidence="3 10" id="KW-0812">Transmembrane</keyword>
<proteinExistence type="inferred from homology"/>
<gene>
    <name evidence="10" type="primary">fluC</name>
    <name evidence="10" type="synonym">crcB</name>
    <name evidence="11" type="ORF">GMD78_16510</name>
</gene>
<organism evidence="11 12">
    <name type="scientific">Ornithinibacillus caprae</name>
    <dbReference type="NCBI Taxonomy" id="2678566"/>
    <lineage>
        <taxon>Bacteria</taxon>
        <taxon>Bacillati</taxon>
        <taxon>Bacillota</taxon>
        <taxon>Bacilli</taxon>
        <taxon>Bacillales</taxon>
        <taxon>Bacillaceae</taxon>
        <taxon>Ornithinibacillus</taxon>
    </lineage>
</organism>
<evidence type="ECO:0000256" key="3">
    <source>
        <dbReference type="ARBA" id="ARBA00022692"/>
    </source>
</evidence>
<evidence type="ECO:0000256" key="6">
    <source>
        <dbReference type="ARBA" id="ARBA00023303"/>
    </source>
</evidence>
<feature type="transmembrane region" description="Helical" evidence="10">
    <location>
        <begin position="9"/>
        <end position="31"/>
    </location>
</feature>
<evidence type="ECO:0000256" key="7">
    <source>
        <dbReference type="ARBA" id="ARBA00035120"/>
    </source>
</evidence>
<keyword evidence="4 10" id="KW-1133">Transmembrane helix</keyword>
<accession>A0A6N8FKH5</accession>
<evidence type="ECO:0000256" key="5">
    <source>
        <dbReference type="ARBA" id="ARBA00023136"/>
    </source>
</evidence>
<dbReference type="Proteomes" id="UP000469125">
    <property type="component" value="Unassembled WGS sequence"/>
</dbReference>
<evidence type="ECO:0000256" key="2">
    <source>
        <dbReference type="ARBA" id="ARBA00022475"/>
    </source>
</evidence>
<feature type="transmembrane region" description="Helical" evidence="10">
    <location>
        <begin position="69"/>
        <end position="93"/>
    </location>
</feature>
<keyword evidence="10" id="KW-0479">Metal-binding</keyword>
<evidence type="ECO:0000256" key="4">
    <source>
        <dbReference type="ARBA" id="ARBA00022989"/>
    </source>
</evidence>
<dbReference type="GO" id="GO:0005886">
    <property type="term" value="C:plasma membrane"/>
    <property type="evidence" value="ECO:0007669"/>
    <property type="project" value="UniProtKB-SubCell"/>
</dbReference>
<dbReference type="HAMAP" id="MF_00454">
    <property type="entry name" value="FluC"/>
    <property type="match status" value="1"/>
</dbReference>
<name>A0A6N8FKH5_9BACI</name>
<dbReference type="PANTHER" id="PTHR28259:SF1">
    <property type="entry name" value="FLUORIDE EXPORT PROTEIN 1-RELATED"/>
    <property type="match status" value="1"/>
</dbReference>
<keyword evidence="6 10" id="KW-0407">Ion channel</keyword>
<sequence length="132" mass="14245">MSTSISLKLVFAVGIGGMIGAISRYSIALVIVEDSIFPFATLIANLIGCFLLSYLLNHHLLKDKLTPELFTALTTGVIGSFTTFSTFAVEVITTWNTSILLAIIYLTSNLFGGLALCYVGYRISPSIRRATS</sequence>
<comment type="subcellular location">
    <subcellularLocation>
        <location evidence="1 10">Cell membrane</location>
        <topology evidence="1 10">Multi-pass membrane protein</topology>
    </subcellularLocation>
</comment>
<dbReference type="GO" id="GO:0140114">
    <property type="term" value="P:cellular detoxification of fluoride"/>
    <property type="evidence" value="ECO:0007669"/>
    <property type="project" value="UniProtKB-UniRule"/>
</dbReference>
<keyword evidence="5 10" id="KW-0472">Membrane</keyword>
<dbReference type="EMBL" id="WOCA01000016">
    <property type="protein sequence ID" value="MUK89975.1"/>
    <property type="molecule type" value="Genomic_DNA"/>
</dbReference>
<protein>
    <recommendedName>
        <fullName evidence="10">Fluoride-specific ion channel FluC</fullName>
    </recommendedName>
</protein>
<keyword evidence="2 10" id="KW-1003">Cell membrane</keyword>
<keyword evidence="10" id="KW-0813">Transport</keyword>
<dbReference type="Pfam" id="PF02537">
    <property type="entry name" value="CRCB"/>
    <property type="match status" value="1"/>
</dbReference>
<evidence type="ECO:0000256" key="10">
    <source>
        <dbReference type="HAMAP-Rule" id="MF_00454"/>
    </source>
</evidence>
<feature type="binding site" evidence="10">
    <location>
        <position position="82"/>
    </location>
    <ligand>
        <name>Na(+)</name>
        <dbReference type="ChEBI" id="CHEBI:29101"/>
        <note>structural</note>
    </ligand>
</feature>
<keyword evidence="10" id="KW-0915">Sodium</keyword>
<comment type="catalytic activity">
    <reaction evidence="8">
        <text>fluoride(in) = fluoride(out)</text>
        <dbReference type="Rhea" id="RHEA:76159"/>
        <dbReference type="ChEBI" id="CHEBI:17051"/>
    </reaction>
    <physiologicalReaction direction="left-to-right" evidence="8">
        <dbReference type="Rhea" id="RHEA:76160"/>
    </physiologicalReaction>
</comment>
<dbReference type="GO" id="GO:0062054">
    <property type="term" value="F:fluoride channel activity"/>
    <property type="evidence" value="ECO:0007669"/>
    <property type="project" value="UniProtKB-UniRule"/>
</dbReference>
<comment type="function">
    <text evidence="9 10">Fluoride-specific ion channel. Important for reducing fluoride concentration in the cell, thus reducing its toxicity.</text>
</comment>
<feature type="transmembrane region" description="Helical" evidence="10">
    <location>
        <begin position="37"/>
        <end position="57"/>
    </location>
</feature>
<dbReference type="PANTHER" id="PTHR28259">
    <property type="entry name" value="FLUORIDE EXPORT PROTEIN 1-RELATED"/>
    <property type="match status" value="1"/>
</dbReference>
<keyword evidence="10" id="KW-0406">Ion transport</keyword>
<dbReference type="AlphaFoldDB" id="A0A6N8FKH5"/>